<dbReference type="RefSeq" id="XP_008814698.1">
    <property type="nucleotide sequence ID" value="XM_008816476.1"/>
</dbReference>
<dbReference type="EMBL" id="KI965462">
    <property type="protein sequence ID" value="EUD68468.1"/>
    <property type="molecule type" value="Genomic_DNA"/>
</dbReference>
<name>W7AB02_9APIC</name>
<feature type="region of interest" description="Disordered" evidence="1">
    <location>
        <begin position="54"/>
        <end position="85"/>
    </location>
</feature>
<gene>
    <name evidence="2" type="ORF">C922_00864</name>
</gene>
<feature type="compositionally biased region" description="Basic residues" evidence="1">
    <location>
        <begin position="1"/>
        <end position="11"/>
    </location>
</feature>
<evidence type="ECO:0000313" key="2">
    <source>
        <dbReference type="EMBL" id="EUD68468.1"/>
    </source>
</evidence>
<evidence type="ECO:0000256" key="1">
    <source>
        <dbReference type="SAM" id="MobiDB-lite"/>
    </source>
</evidence>
<dbReference type="GeneID" id="20036138"/>
<organism evidence="2 3">
    <name type="scientific">Plasmodium inui San Antonio 1</name>
    <dbReference type="NCBI Taxonomy" id="1237626"/>
    <lineage>
        <taxon>Eukaryota</taxon>
        <taxon>Sar</taxon>
        <taxon>Alveolata</taxon>
        <taxon>Apicomplexa</taxon>
        <taxon>Aconoidasida</taxon>
        <taxon>Haemosporida</taxon>
        <taxon>Plasmodiidae</taxon>
        <taxon>Plasmodium</taxon>
        <taxon>Plasmodium (Plasmodium)</taxon>
    </lineage>
</organism>
<sequence length="194" mass="22213">MEKQKKNKKKSNNLNNNKREETSATIFKVPRYIPQDDADGGEFYAKGKDDILTRKDGLIGGDQTGIPRLGDHAQGGEEKSTHHMEVSVDSDVDLYSDLDLEATEKVWFTNLLRKEGEEHTGVGRKQGRSTPYSGAKLHSEEEEEEDRTEDDEEDEIVINADAIFKNIYPFFKTEEDPNYLKYKKQLKKIVKNKS</sequence>
<feature type="region of interest" description="Disordered" evidence="1">
    <location>
        <begin position="117"/>
        <end position="155"/>
    </location>
</feature>
<dbReference type="Proteomes" id="UP000030640">
    <property type="component" value="Unassembled WGS sequence"/>
</dbReference>
<keyword evidence="3" id="KW-1185">Reference proteome</keyword>
<accession>W7AB02</accession>
<feature type="compositionally biased region" description="Acidic residues" evidence="1">
    <location>
        <begin position="140"/>
        <end position="155"/>
    </location>
</feature>
<dbReference type="AlphaFoldDB" id="W7AB02"/>
<proteinExistence type="predicted"/>
<feature type="region of interest" description="Disordered" evidence="1">
    <location>
        <begin position="1"/>
        <end position="33"/>
    </location>
</feature>
<protein>
    <submittedName>
        <fullName evidence="2">Uncharacterized protein</fullName>
    </submittedName>
</protein>
<evidence type="ECO:0000313" key="3">
    <source>
        <dbReference type="Proteomes" id="UP000030640"/>
    </source>
</evidence>
<dbReference type="OrthoDB" id="376650at2759"/>
<dbReference type="VEuPathDB" id="PlasmoDB:C922_00864"/>
<reference evidence="2 3" key="1">
    <citation type="submission" date="2013-02" db="EMBL/GenBank/DDBJ databases">
        <title>The Genome Sequence of Plasmodium inui San Antonio 1.</title>
        <authorList>
            <consortium name="The Broad Institute Genome Sequencing Platform"/>
            <consortium name="The Broad Institute Genome Sequencing Center for Infectious Disease"/>
            <person name="Neafsey D."/>
            <person name="Cheeseman I."/>
            <person name="Volkman S."/>
            <person name="Adams J."/>
            <person name="Walker B."/>
            <person name="Young S.K."/>
            <person name="Zeng Q."/>
            <person name="Gargeya S."/>
            <person name="Fitzgerald M."/>
            <person name="Haas B."/>
            <person name="Abouelleil A."/>
            <person name="Alvarado L."/>
            <person name="Arachchi H.M."/>
            <person name="Berlin A.M."/>
            <person name="Chapman S.B."/>
            <person name="Dewar J."/>
            <person name="Goldberg J."/>
            <person name="Griggs A."/>
            <person name="Gujja S."/>
            <person name="Hansen M."/>
            <person name="Howarth C."/>
            <person name="Imamovic A."/>
            <person name="Larimer J."/>
            <person name="McCowan C."/>
            <person name="Murphy C."/>
            <person name="Neiman D."/>
            <person name="Pearson M."/>
            <person name="Priest M."/>
            <person name="Roberts A."/>
            <person name="Saif S."/>
            <person name="Shea T."/>
            <person name="Sisk P."/>
            <person name="Sykes S."/>
            <person name="Wortman J."/>
            <person name="Nusbaum C."/>
            <person name="Birren B."/>
        </authorList>
    </citation>
    <scope>NUCLEOTIDE SEQUENCE [LARGE SCALE GENOMIC DNA]</scope>
    <source>
        <strain evidence="2 3">San Antonio 1</strain>
    </source>
</reference>
<feature type="compositionally biased region" description="Basic and acidic residues" evidence="1">
    <location>
        <begin position="69"/>
        <end position="85"/>
    </location>
</feature>